<dbReference type="EMBL" id="JAVDYC010000001">
    <property type="protein sequence ID" value="MDR7320727.1"/>
    <property type="molecule type" value="Genomic_DNA"/>
</dbReference>
<dbReference type="AlphaFoldDB" id="A0AAE4CQP6"/>
<organism evidence="1 2">
    <name type="scientific">Catenuloplanes niger</name>
    <dbReference type="NCBI Taxonomy" id="587534"/>
    <lineage>
        <taxon>Bacteria</taxon>
        <taxon>Bacillati</taxon>
        <taxon>Actinomycetota</taxon>
        <taxon>Actinomycetes</taxon>
        <taxon>Micromonosporales</taxon>
        <taxon>Micromonosporaceae</taxon>
        <taxon>Catenuloplanes</taxon>
    </lineage>
</organism>
<proteinExistence type="predicted"/>
<dbReference type="RefSeq" id="WP_310409355.1">
    <property type="nucleotide sequence ID" value="NZ_JAVDYC010000001.1"/>
</dbReference>
<comment type="caution">
    <text evidence="1">The sequence shown here is derived from an EMBL/GenBank/DDBJ whole genome shotgun (WGS) entry which is preliminary data.</text>
</comment>
<evidence type="ECO:0000313" key="2">
    <source>
        <dbReference type="Proteomes" id="UP001183629"/>
    </source>
</evidence>
<evidence type="ECO:0000313" key="1">
    <source>
        <dbReference type="EMBL" id="MDR7320727.1"/>
    </source>
</evidence>
<sequence>MTLATKGSRHIVIEGAPYRWRVRRRPTYVQGMGWSPLTVAVEAADISGSLLLVKLPYAHPGNWMNLPGGPVTPAIVKAGVLLGLADGWKPRQPGRPHALVLDHPPR</sequence>
<name>A0AAE4CQP6_9ACTN</name>
<reference evidence="1 2" key="1">
    <citation type="submission" date="2023-07" db="EMBL/GenBank/DDBJ databases">
        <title>Sequencing the genomes of 1000 actinobacteria strains.</title>
        <authorList>
            <person name="Klenk H.-P."/>
        </authorList>
    </citation>
    <scope>NUCLEOTIDE SEQUENCE [LARGE SCALE GENOMIC DNA]</scope>
    <source>
        <strain evidence="1 2">DSM 44711</strain>
    </source>
</reference>
<accession>A0AAE4CQP6</accession>
<gene>
    <name evidence="1" type="ORF">J2S44_000977</name>
</gene>
<keyword evidence="2" id="KW-1185">Reference proteome</keyword>
<protein>
    <submittedName>
        <fullName evidence="1">Uncharacterized protein</fullName>
    </submittedName>
</protein>
<dbReference type="Proteomes" id="UP001183629">
    <property type="component" value="Unassembled WGS sequence"/>
</dbReference>